<evidence type="ECO:0000313" key="3">
    <source>
        <dbReference type="Proteomes" id="UP000240542"/>
    </source>
</evidence>
<dbReference type="PANTHER" id="PTHR35585:SF1">
    <property type="entry name" value="HHE DOMAIN PROTEIN (AFU_ORTHOLOGUE AFUA_4G00730)"/>
    <property type="match status" value="1"/>
</dbReference>
<keyword evidence="3" id="KW-1185">Reference proteome</keyword>
<evidence type="ECO:0000313" key="2">
    <source>
        <dbReference type="EMBL" id="PSK98452.1"/>
    </source>
</evidence>
<dbReference type="OrthoDB" id="9793637at2"/>
<gene>
    <name evidence="2" type="ORF">CLV63_105126</name>
</gene>
<proteinExistence type="predicted"/>
<dbReference type="EMBL" id="PYGA01000005">
    <property type="protein sequence ID" value="PSK98452.1"/>
    <property type="molecule type" value="Genomic_DNA"/>
</dbReference>
<sequence length="189" mass="20860">MRYPTPPNPPTDIATALEADHQAIERDLGTLEAGAPAGASERRKAAGDVAADLASDAAVKEAHLYPFMRKFLPDGEEVARRQVAGNGRVERELKELESAEDERFEVVLARLTAQVRARFAEEARILPKLVAATTARQRREHGRRLLTAKRTAPTRAHPDGPDEPPMNRIAHRGLALADRLRDAAEGRRR</sequence>
<evidence type="ECO:0008006" key="4">
    <source>
        <dbReference type="Google" id="ProtNLM"/>
    </source>
</evidence>
<evidence type="ECO:0000256" key="1">
    <source>
        <dbReference type="SAM" id="MobiDB-lite"/>
    </source>
</evidence>
<name>A0A2P8DML9_9ACTN</name>
<feature type="compositionally biased region" description="Basic residues" evidence="1">
    <location>
        <begin position="136"/>
        <end position="147"/>
    </location>
</feature>
<dbReference type="AlphaFoldDB" id="A0A2P8DML9"/>
<dbReference type="Proteomes" id="UP000240542">
    <property type="component" value="Unassembled WGS sequence"/>
</dbReference>
<reference evidence="2 3" key="1">
    <citation type="submission" date="2018-03" db="EMBL/GenBank/DDBJ databases">
        <title>Genomic Encyclopedia of Archaeal and Bacterial Type Strains, Phase II (KMG-II): from individual species to whole genera.</title>
        <authorList>
            <person name="Goeker M."/>
        </authorList>
    </citation>
    <scope>NUCLEOTIDE SEQUENCE [LARGE SCALE GENOMIC DNA]</scope>
    <source>
        <strain evidence="2 3">DSM 45312</strain>
    </source>
</reference>
<feature type="compositionally biased region" description="Basic and acidic residues" evidence="1">
    <location>
        <begin position="178"/>
        <end position="189"/>
    </location>
</feature>
<organism evidence="2 3">
    <name type="scientific">Murinocardiopsis flavida</name>
    <dbReference type="NCBI Taxonomy" id="645275"/>
    <lineage>
        <taxon>Bacteria</taxon>
        <taxon>Bacillati</taxon>
        <taxon>Actinomycetota</taxon>
        <taxon>Actinomycetes</taxon>
        <taxon>Streptosporangiales</taxon>
        <taxon>Nocardiopsidaceae</taxon>
        <taxon>Murinocardiopsis</taxon>
    </lineage>
</organism>
<accession>A0A2P8DML9</accession>
<dbReference type="RefSeq" id="WP_106582537.1">
    <property type="nucleotide sequence ID" value="NZ_PYGA01000005.1"/>
</dbReference>
<feature type="region of interest" description="Disordered" evidence="1">
    <location>
        <begin position="136"/>
        <end position="189"/>
    </location>
</feature>
<comment type="caution">
    <text evidence="2">The sequence shown here is derived from an EMBL/GenBank/DDBJ whole genome shotgun (WGS) entry which is preliminary data.</text>
</comment>
<protein>
    <recommendedName>
        <fullName evidence="4">Hemerythrin HHE cation binding domain-containing protein</fullName>
    </recommendedName>
</protein>
<dbReference type="PANTHER" id="PTHR35585">
    <property type="entry name" value="HHE DOMAIN PROTEIN (AFU_ORTHOLOGUE AFUA_4G00730)"/>
    <property type="match status" value="1"/>
</dbReference>